<dbReference type="PANTHER" id="PTHR39341">
    <property type="entry name" value="BSL7085 PROTEIN"/>
    <property type="match status" value="1"/>
</dbReference>
<evidence type="ECO:0000313" key="3">
    <source>
        <dbReference type="Proteomes" id="UP000229390"/>
    </source>
</evidence>
<dbReference type="NCBIfam" id="TIGR03980">
    <property type="entry name" value="prismane_assoc"/>
    <property type="match status" value="1"/>
</dbReference>
<evidence type="ECO:0000259" key="1">
    <source>
        <dbReference type="Pfam" id="PF08984"/>
    </source>
</evidence>
<dbReference type="AlphaFoldDB" id="A0A2M6T0D1"/>
<dbReference type="Proteomes" id="UP000229390">
    <property type="component" value="Unassembled WGS sequence"/>
</dbReference>
<comment type="caution">
    <text evidence="2">The sequence shown here is derived from an EMBL/GenBank/DDBJ whole genome shotgun (WGS) entry which is preliminary data.</text>
</comment>
<dbReference type="InterPro" id="IPR038062">
    <property type="entry name" value="ScdA-like_N_sf"/>
</dbReference>
<name>A0A2M6T0D1_9BACT</name>
<feature type="domain" description="DUF1858" evidence="1">
    <location>
        <begin position="8"/>
        <end position="59"/>
    </location>
</feature>
<organism evidence="2 3">
    <name type="scientific">Candidatus Nealsonbacteria bacterium CG08_land_8_20_14_0_20_43_11</name>
    <dbReference type="NCBI Taxonomy" id="1974706"/>
    <lineage>
        <taxon>Bacteria</taxon>
        <taxon>Candidatus Nealsoniibacteriota</taxon>
    </lineage>
</organism>
<gene>
    <name evidence="2" type="ORF">COT34_02430</name>
</gene>
<reference evidence="3" key="1">
    <citation type="submission" date="2017-09" db="EMBL/GenBank/DDBJ databases">
        <title>Depth-based differentiation of microbial function through sediment-hosted aquifers and enrichment of novel symbionts in the deep terrestrial subsurface.</title>
        <authorList>
            <person name="Probst A.J."/>
            <person name="Ladd B."/>
            <person name="Jarett J.K."/>
            <person name="Geller-Mcgrath D.E."/>
            <person name="Sieber C.M.K."/>
            <person name="Emerson J.B."/>
            <person name="Anantharaman K."/>
            <person name="Thomas B.C."/>
            <person name="Malmstrom R."/>
            <person name="Stieglmeier M."/>
            <person name="Klingl A."/>
            <person name="Woyke T."/>
            <person name="Ryan C.M."/>
            <person name="Banfield J.F."/>
        </authorList>
    </citation>
    <scope>NUCLEOTIDE SEQUENCE [LARGE SCALE GENOMIC DNA]</scope>
</reference>
<evidence type="ECO:0000313" key="2">
    <source>
        <dbReference type="EMBL" id="PIS38663.1"/>
    </source>
</evidence>
<dbReference type="InterPro" id="IPR015077">
    <property type="entry name" value="DUF1858"/>
</dbReference>
<dbReference type="InterPro" id="IPR023883">
    <property type="entry name" value="CHP03980_redox-disulphide"/>
</dbReference>
<proteinExistence type="predicted"/>
<accession>A0A2M6T0D1</accession>
<dbReference type="PANTHER" id="PTHR39341:SF1">
    <property type="entry name" value="DUF1858 DOMAIN-CONTAINING PROTEIN"/>
    <property type="match status" value="1"/>
</dbReference>
<dbReference type="EMBL" id="PEYE01000039">
    <property type="protein sequence ID" value="PIS38663.1"/>
    <property type="molecule type" value="Genomic_DNA"/>
</dbReference>
<sequence length="76" mass="8533">MTKKAKILKSMLIAETIRKYPATAFVFLNYGLHCARCPMSGPETIEEAVELHQVGLNQFLADLNAAAEKTKKRPRE</sequence>
<dbReference type="SUPFAM" id="SSF140683">
    <property type="entry name" value="SP0561-like"/>
    <property type="match status" value="1"/>
</dbReference>
<protein>
    <submittedName>
        <fullName evidence="2">Disulfide oxidoreductase</fullName>
    </submittedName>
</protein>
<dbReference type="Gene3D" id="1.10.3910.10">
    <property type="entry name" value="SP0561-like"/>
    <property type="match status" value="1"/>
</dbReference>
<dbReference type="Pfam" id="PF08984">
    <property type="entry name" value="DUF1858"/>
    <property type="match status" value="1"/>
</dbReference>